<sequence>MIATRDTALDSAIGRARSRPLSFRVLMYVLAFIDRANLGFVKSVLRAGTGLSEPLSH</sequence>
<dbReference type="EMBL" id="JBIYDN010000022">
    <property type="protein sequence ID" value="MFK4445957.1"/>
    <property type="molecule type" value="Genomic_DNA"/>
</dbReference>
<keyword evidence="2" id="KW-1185">Reference proteome</keyword>
<dbReference type="RefSeq" id="WP_404610901.1">
    <property type="nucleotide sequence ID" value="NZ_JBIYDN010000022.1"/>
</dbReference>
<accession>A0ABW8MQH9</accession>
<gene>
    <name evidence="1" type="ORF">ABH943_005989</name>
</gene>
<proteinExistence type="predicted"/>
<comment type="caution">
    <text evidence="1">The sequence shown here is derived from an EMBL/GenBank/DDBJ whole genome shotgun (WGS) entry which is preliminary data.</text>
</comment>
<evidence type="ECO:0008006" key="3">
    <source>
        <dbReference type="Google" id="ProtNLM"/>
    </source>
</evidence>
<organism evidence="1 2">
    <name type="scientific">Caballeronia udeis</name>
    <dbReference type="NCBI Taxonomy" id="1232866"/>
    <lineage>
        <taxon>Bacteria</taxon>
        <taxon>Pseudomonadati</taxon>
        <taxon>Pseudomonadota</taxon>
        <taxon>Betaproteobacteria</taxon>
        <taxon>Burkholderiales</taxon>
        <taxon>Burkholderiaceae</taxon>
        <taxon>Caballeronia</taxon>
    </lineage>
</organism>
<evidence type="ECO:0000313" key="1">
    <source>
        <dbReference type="EMBL" id="MFK4445957.1"/>
    </source>
</evidence>
<dbReference type="Proteomes" id="UP001620514">
    <property type="component" value="Unassembled WGS sequence"/>
</dbReference>
<name>A0ABW8MQH9_9BURK</name>
<reference evidence="1 2" key="1">
    <citation type="submission" date="2024-11" db="EMBL/GenBank/DDBJ databases">
        <title>Using genomics to understand microbial adaptation to soil warming.</title>
        <authorList>
            <person name="Deangelis K.M. PhD."/>
        </authorList>
    </citation>
    <scope>NUCLEOTIDE SEQUENCE [LARGE SCALE GENOMIC DNA]</scope>
    <source>
        <strain evidence="1 2">GAS97</strain>
    </source>
</reference>
<protein>
    <recommendedName>
        <fullName evidence="3">MFS transporter</fullName>
    </recommendedName>
</protein>
<evidence type="ECO:0000313" key="2">
    <source>
        <dbReference type="Proteomes" id="UP001620514"/>
    </source>
</evidence>